<dbReference type="EnsemblMetazoa" id="XM_028657443.1">
    <property type="protein sequence ID" value="XP_028513244.1"/>
    <property type="gene ID" value="LOC110233528"/>
</dbReference>
<evidence type="ECO:0000259" key="4">
    <source>
        <dbReference type="PROSITE" id="PS50026"/>
    </source>
</evidence>
<proteinExistence type="inferred from homology"/>
<evidence type="ECO:0000256" key="2">
    <source>
        <dbReference type="PROSITE-ProRule" id="PRU00076"/>
    </source>
</evidence>
<keyword evidence="2" id="KW-1015">Disulfide bond</keyword>
<evidence type="ECO:0000256" key="3">
    <source>
        <dbReference type="SAM" id="SignalP"/>
    </source>
</evidence>
<feature type="signal peptide" evidence="3">
    <location>
        <begin position="1"/>
        <end position="26"/>
    </location>
</feature>
<keyword evidence="3" id="KW-0732">Signal</keyword>
<dbReference type="InterPro" id="IPR000742">
    <property type="entry name" value="EGF"/>
</dbReference>
<comment type="similarity">
    <text evidence="1">Belongs to the EGF domain peptide family.</text>
</comment>
<feature type="chain" id="PRO_5037333093" description="EGF-like domain-containing protein" evidence="3">
    <location>
        <begin position="27"/>
        <end position="201"/>
    </location>
</feature>
<dbReference type="RefSeq" id="XP_028513244.1">
    <property type="nucleotide sequence ID" value="XM_028657443.1"/>
</dbReference>
<name>A0A913YDY0_EXADI</name>
<dbReference type="GeneID" id="110233528"/>
<evidence type="ECO:0000256" key="1">
    <source>
        <dbReference type="ARBA" id="ARBA00006373"/>
    </source>
</evidence>
<reference evidence="5" key="1">
    <citation type="submission" date="2022-11" db="UniProtKB">
        <authorList>
            <consortium name="EnsemblMetazoa"/>
        </authorList>
    </citation>
    <scope>IDENTIFICATION</scope>
</reference>
<feature type="disulfide bond" evidence="2">
    <location>
        <begin position="162"/>
        <end position="171"/>
    </location>
</feature>
<dbReference type="AlphaFoldDB" id="A0A913YDY0"/>
<organism evidence="5 6">
    <name type="scientific">Exaiptasia diaphana</name>
    <name type="common">Tropical sea anemone</name>
    <name type="synonym">Aiptasia pulchella</name>
    <dbReference type="NCBI Taxonomy" id="2652724"/>
    <lineage>
        <taxon>Eukaryota</taxon>
        <taxon>Metazoa</taxon>
        <taxon>Cnidaria</taxon>
        <taxon>Anthozoa</taxon>
        <taxon>Hexacorallia</taxon>
        <taxon>Actiniaria</taxon>
        <taxon>Aiptasiidae</taxon>
        <taxon>Exaiptasia</taxon>
    </lineage>
</organism>
<comment type="caution">
    <text evidence="2">Lacks conserved residue(s) required for the propagation of feature annotation.</text>
</comment>
<accession>A0A913YDY0</accession>
<dbReference type="PROSITE" id="PS50026">
    <property type="entry name" value="EGF_3"/>
    <property type="match status" value="1"/>
</dbReference>
<evidence type="ECO:0000313" key="5">
    <source>
        <dbReference type="EnsemblMetazoa" id="XP_028513244.1"/>
    </source>
</evidence>
<dbReference type="SUPFAM" id="SSF57196">
    <property type="entry name" value="EGF/Laminin"/>
    <property type="match status" value="1"/>
</dbReference>
<keyword evidence="2" id="KW-0245">EGF-like domain</keyword>
<dbReference type="OrthoDB" id="5948979at2759"/>
<dbReference type="Proteomes" id="UP000887567">
    <property type="component" value="Unplaced"/>
</dbReference>
<dbReference type="Gene3D" id="2.10.25.10">
    <property type="entry name" value="Laminin"/>
    <property type="match status" value="1"/>
</dbReference>
<dbReference type="CDD" id="cd00054">
    <property type="entry name" value="EGF_CA"/>
    <property type="match status" value="1"/>
</dbReference>
<sequence>MYISSHKMGYVVTTLALLGHLQKVIAGSFQCQGTCYRGSWFPNSEKVIPDKQMVGFSYKNITTYDQNVCYANCIQDCRCNACQMKDGVCELLDYDRTFKPAFFHSGPGYVYMDLDQQSYQGTSNMVKPGDCYNGCCRSQPCMNGGTCVERCHSPLEKFTCECQNRYTGRVCEKRITECFDIRKLPLQRLSDEGWCVRVVGL</sequence>
<dbReference type="KEGG" id="epa:110233528"/>
<protein>
    <recommendedName>
        <fullName evidence="4">EGF-like domain-containing protein</fullName>
    </recommendedName>
</protein>
<dbReference type="PROSITE" id="PS00022">
    <property type="entry name" value="EGF_1"/>
    <property type="match status" value="1"/>
</dbReference>
<dbReference type="Pfam" id="PF00008">
    <property type="entry name" value="EGF"/>
    <property type="match status" value="1"/>
</dbReference>
<keyword evidence="6" id="KW-1185">Reference proteome</keyword>
<feature type="domain" description="EGF-like" evidence="4">
    <location>
        <begin position="136"/>
        <end position="172"/>
    </location>
</feature>
<evidence type="ECO:0000313" key="6">
    <source>
        <dbReference type="Proteomes" id="UP000887567"/>
    </source>
</evidence>